<dbReference type="Pfam" id="PF01585">
    <property type="entry name" value="G-patch"/>
    <property type="match status" value="1"/>
</dbReference>
<evidence type="ECO:0000313" key="3">
    <source>
        <dbReference type="EMBL" id="KAG2494036.1"/>
    </source>
</evidence>
<keyword evidence="4" id="KW-1185">Reference proteome</keyword>
<proteinExistence type="predicted"/>
<dbReference type="OrthoDB" id="21470at2759"/>
<feature type="compositionally biased region" description="Low complexity" evidence="1">
    <location>
        <begin position="105"/>
        <end position="115"/>
    </location>
</feature>
<protein>
    <recommendedName>
        <fullName evidence="2">G-patch domain-containing protein</fullName>
    </recommendedName>
</protein>
<feature type="compositionally biased region" description="Basic and acidic residues" evidence="1">
    <location>
        <begin position="67"/>
        <end position="76"/>
    </location>
</feature>
<feature type="region of interest" description="Disordered" evidence="1">
    <location>
        <begin position="31"/>
        <end position="122"/>
    </location>
</feature>
<dbReference type="InterPro" id="IPR039146">
    <property type="entry name" value="GPANK1"/>
</dbReference>
<feature type="compositionally biased region" description="Pro residues" evidence="1">
    <location>
        <begin position="41"/>
        <end position="53"/>
    </location>
</feature>
<feature type="compositionally biased region" description="Low complexity" evidence="1">
    <location>
        <begin position="31"/>
        <end position="40"/>
    </location>
</feature>
<comment type="caution">
    <text evidence="3">The sequence shown here is derived from an EMBL/GenBank/DDBJ whole genome shotgun (WGS) entry which is preliminary data.</text>
</comment>
<dbReference type="Proteomes" id="UP000612055">
    <property type="component" value="Unassembled WGS sequence"/>
</dbReference>
<accession>A0A836BYN6</accession>
<evidence type="ECO:0000256" key="1">
    <source>
        <dbReference type="SAM" id="MobiDB-lite"/>
    </source>
</evidence>
<name>A0A836BYN6_9CHLO</name>
<dbReference type="GO" id="GO:0003676">
    <property type="term" value="F:nucleic acid binding"/>
    <property type="evidence" value="ECO:0007669"/>
    <property type="project" value="InterPro"/>
</dbReference>
<organism evidence="3 4">
    <name type="scientific">Edaphochlamys debaryana</name>
    <dbReference type="NCBI Taxonomy" id="47281"/>
    <lineage>
        <taxon>Eukaryota</taxon>
        <taxon>Viridiplantae</taxon>
        <taxon>Chlorophyta</taxon>
        <taxon>core chlorophytes</taxon>
        <taxon>Chlorophyceae</taxon>
        <taxon>CS clade</taxon>
        <taxon>Chlamydomonadales</taxon>
        <taxon>Chlamydomonadales incertae sedis</taxon>
        <taxon>Edaphochlamys</taxon>
    </lineage>
</organism>
<sequence length="287" mass="29935">MARVEPAGGSNRPIPGFRSSGVHVLDAYISTSAGASSSGRSPPPSAPQHPPPAHAAAQQSLPNSRHQGADSKREHPSSVPGRGGLGLGSSVSDLDPGDGAGPSGSGSRSRSASGSTLWSGHIPADNVGFRLLRKAGWAVGTGLGAAEQGRTDPLLPDHNKGNRGVGFDSAAAQEASRRKQEAQAQEAQAQRLAGRKRAAEERANGPAARMAALVKGELAAESLDDKVRLHTEQMRAEAEQKRGRAIERYLRAAFNDPFDAVHSDNSNVLRRRNALTESNPLLDPIGD</sequence>
<dbReference type="SMART" id="SM00443">
    <property type="entry name" value="G_patch"/>
    <property type="match status" value="1"/>
</dbReference>
<dbReference type="InterPro" id="IPR000467">
    <property type="entry name" value="G_patch_dom"/>
</dbReference>
<feature type="domain" description="G-patch" evidence="2">
    <location>
        <begin position="124"/>
        <end position="170"/>
    </location>
</feature>
<gene>
    <name evidence="3" type="ORF">HYH03_007682</name>
</gene>
<dbReference type="AlphaFoldDB" id="A0A836BYN6"/>
<feature type="compositionally biased region" description="Low complexity" evidence="1">
    <location>
        <begin position="182"/>
        <end position="192"/>
    </location>
</feature>
<dbReference type="EMBL" id="JAEHOE010000033">
    <property type="protein sequence ID" value="KAG2494036.1"/>
    <property type="molecule type" value="Genomic_DNA"/>
</dbReference>
<evidence type="ECO:0000259" key="2">
    <source>
        <dbReference type="PROSITE" id="PS50174"/>
    </source>
</evidence>
<dbReference type="PANTHER" id="PTHR20923">
    <property type="entry name" value="BAT4 PROTEIN-RELATED"/>
    <property type="match status" value="1"/>
</dbReference>
<evidence type="ECO:0000313" key="4">
    <source>
        <dbReference type="Proteomes" id="UP000612055"/>
    </source>
</evidence>
<reference evidence="3" key="1">
    <citation type="journal article" date="2020" name="bioRxiv">
        <title>Comparative genomics of Chlamydomonas.</title>
        <authorList>
            <person name="Craig R.J."/>
            <person name="Hasan A.R."/>
            <person name="Ness R.W."/>
            <person name="Keightley P.D."/>
        </authorList>
    </citation>
    <scope>NUCLEOTIDE SEQUENCE</scope>
    <source>
        <strain evidence="3">CCAP 11/70</strain>
    </source>
</reference>
<feature type="region of interest" description="Disordered" evidence="1">
    <location>
        <begin position="145"/>
        <end position="206"/>
    </location>
</feature>
<dbReference type="PANTHER" id="PTHR20923:SF1">
    <property type="entry name" value="G PATCH DOMAIN AND ANKYRIN REPEAT-CONTAINING PROTEIN 1"/>
    <property type="match status" value="1"/>
</dbReference>
<dbReference type="PROSITE" id="PS50174">
    <property type="entry name" value="G_PATCH"/>
    <property type="match status" value="1"/>
</dbReference>